<sequence length="246" mass="27433">MPTQIGDMTELQVVSHIAGDGSELKYLGYLLQLIKLGVVVSGSKTSLVLRHLYYATGNLGFLRSLSIHFAETEEENENVDKKDPSPRYPKYLHKLKISGLKNGLPSWIEKLKALTKMTLHMALITEDDFKILGLLTSLSWLRLRAESCNESTVTFKKGAFQSLEFLDIERSAITGINFDNEACPKLKNIAWSSTGEQSLSGIERLPSLEKLELTGSFDVEGVKQAIEASKNYIMLESYPTRTRSGV</sequence>
<evidence type="ECO:0000313" key="4">
    <source>
        <dbReference type="Proteomes" id="UP000019116"/>
    </source>
</evidence>
<dbReference type="InterPro" id="IPR055414">
    <property type="entry name" value="LRR_R13L4/SHOC2-like"/>
</dbReference>
<reference evidence="3" key="2">
    <citation type="submission" date="2018-10" db="UniProtKB">
        <authorList>
            <consortium name="EnsemblPlants"/>
        </authorList>
    </citation>
    <scope>IDENTIFICATION</scope>
</reference>
<keyword evidence="1" id="KW-0677">Repeat</keyword>
<dbReference type="Gramene" id="TraesLDM2D03G01298030.1">
    <property type="protein sequence ID" value="TraesLDM2D03G01298030.1.CDS1"/>
    <property type="gene ID" value="TraesLDM2D03G01298030"/>
</dbReference>
<dbReference type="Gramene" id="TraesCAD_scaffold_044815_01G000100.1">
    <property type="protein sequence ID" value="TraesCAD_scaffold_044815_01G000100.1"/>
    <property type="gene ID" value="TraesCAD_scaffold_044815_01G000100"/>
</dbReference>
<dbReference type="Gramene" id="TraesSYM2D03G01315700.1">
    <property type="protein sequence ID" value="TraesSYM2D03G01315700.1.CDS1"/>
    <property type="gene ID" value="TraesSYM2D03G01315700"/>
</dbReference>
<dbReference type="Pfam" id="PF23598">
    <property type="entry name" value="LRR_14"/>
    <property type="match status" value="1"/>
</dbReference>
<dbReference type="SMR" id="A0A2X0SEE6"/>
<dbReference type="Proteomes" id="UP000019116">
    <property type="component" value="Chromosome 2D"/>
</dbReference>
<reference evidence="3" key="1">
    <citation type="submission" date="2018-08" db="EMBL/GenBank/DDBJ databases">
        <authorList>
            <person name="Rossello M."/>
        </authorList>
    </citation>
    <scope>NUCLEOTIDE SEQUENCE [LARGE SCALE GENOMIC DNA]</scope>
    <source>
        <strain evidence="3">cv. Chinese Spring</strain>
    </source>
</reference>
<protein>
    <recommendedName>
        <fullName evidence="2">Disease resistance R13L4/SHOC-2-like LRR domain-containing protein</fullName>
    </recommendedName>
</protein>
<dbReference type="Gramene" id="TraesCS2D03G1271900.1">
    <property type="protein sequence ID" value="TraesCS2D03G1271900.1.CDS1"/>
    <property type="gene ID" value="TraesCS2D03G1271900"/>
</dbReference>
<keyword evidence="4" id="KW-1185">Reference proteome</keyword>
<dbReference type="Gramene" id="TraesCLE_scaffold_175155_01G000100.1">
    <property type="protein sequence ID" value="TraesCLE_scaffold_175155_01G000100.1"/>
    <property type="gene ID" value="TraesCLE_scaffold_175155_01G000100"/>
</dbReference>
<dbReference type="AlphaFoldDB" id="A0A2X0SEE6"/>
<dbReference type="Gramene" id="TraesJUL2D03G01309620.1">
    <property type="protein sequence ID" value="TraesJUL2D03G01309620.1.CDS1"/>
    <property type="gene ID" value="TraesJUL2D03G01309620"/>
</dbReference>
<dbReference type="Gramene" id="TraesRN2D0101251600.1">
    <property type="protein sequence ID" value="TraesRN2D0101251600.1"/>
    <property type="gene ID" value="TraesRN2D0101251600"/>
</dbReference>
<feature type="domain" description="Disease resistance R13L4/SHOC-2-like LRR" evidence="2">
    <location>
        <begin position="1"/>
        <end position="221"/>
    </location>
</feature>
<dbReference type="Gramene" id="TraesCS2D02G595400.1">
    <property type="protein sequence ID" value="TraesCS2D02G595400.1.cds1"/>
    <property type="gene ID" value="TraesCS2D02G595400"/>
</dbReference>
<accession>A0A2X0SEE6</accession>
<name>A0A2X0SEE6_WHEAT</name>
<dbReference type="Gramene" id="TraesSTA2D03G01286520.1">
    <property type="protein sequence ID" value="TraesSTA2D03G01286520.1.CDS1"/>
    <property type="gene ID" value="TraesSTA2D03G01286520"/>
</dbReference>
<dbReference type="PANTHER" id="PTHR47186">
    <property type="entry name" value="LEUCINE-RICH REPEAT-CONTAINING PROTEIN 57"/>
    <property type="match status" value="1"/>
</dbReference>
<dbReference type="Gramene" id="TraesARI2D03G01320570.1">
    <property type="protein sequence ID" value="TraesARI2D03G01320570.1.CDS1"/>
    <property type="gene ID" value="TraesARI2D03G01320570"/>
</dbReference>
<dbReference type="Gramene" id="TraesMAC2D03G01295400.1">
    <property type="protein sequence ID" value="TraesMAC2D03G01295400.1.CDS1"/>
    <property type="gene ID" value="TraesMAC2D03G01295400"/>
</dbReference>
<organism evidence="3">
    <name type="scientific">Triticum aestivum</name>
    <name type="common">Wheat</name>
    <dbReference type="NCBI Taxonomy" id="4565"/>
    <lineage>
        <taxon>Eukaryota</taxon>
        <taxon>Viridiplantae</taxon>
        <taxon>Streptophyta</taxon>
        <taxon>Embryophyta</taxon>
        <taxon>Tracheophyta</taxon>
        <taxon>Spermatophyta</taxon>
        <taxon>Magnoliopsida</taxon>
        <taxon>Liliopsida</taxon>
        <taxon>Poales</taxon>
        <taxon>Poaceae</taxon>
        <taxon>BOP clade</taxon>
        <taxon>Pooideae</taxon>
        <taxon>Triticodae</taxon>
        <taxon>Triticeae</taxon>
        <taxon>Triticinae</taxon>
        <taxon>Triticum</taxon>
    </lineage>
</organism>
<dbReference type="EnsemblPlants" id="TraesCS2D02G595400.1">
    <property type="protein sequence ID" value="TraesCS2D02G595400.1.cds1"/>
    <property type="gene ID" value="TraesCS2D02G595400"/>
</dbReference>
<dbReference type="OMA" id="EVMCIGR"/>
<dbReference type="SUPFAM" id="SSF52058">
    <property type="entry name" value="L domain-like"/>
    <property type="match status" value="1"/>
</dbReference>
<dbReference type="Gramene" id="TraesROB_scaffold_151430_01G000100.1">
    <property type="protein sequence ID" value="TraesROB_scaffold_151430_01G000100.1"/>
    <property type="gene ID" value="TraesROB_scaffold_151430_01G000100"/>
</dbReference>
<evidence type="ECO:0000256" key="1">
    <source>
        <dbReference type="ARBA" id="ARBA00022737"/>
    </source>
</evidence>
<dbReference type="STRING" id="4565.A0A2X0SEE6"/>
<evidence type="ECO:0000313" key="3">
    <source>
        <dbReference type="EnsemblPlants" id="TraesCS2D02G595400.1.cds1"/>
    </source>
</evidence>
<dbReference type="PANTHER" id="PTHR47186:SF56">
    <property type="entry name" value="GENOME ASSEMBLY, CHROMOSOME: II"/>
    <property type="match status" value="1"/>
</dbReference>
<evidence type="ECO:0000259" key="2">
    <source>
        <dbReference type="Pfam" id="PF23598"/>
    </source>
</evidence>
<dbReference type="Gramene" id="TraesJAG2D03G01306370.1">
    <property type="protein sequence ID" value="TraesJAG2D03G01306370.1.CDS1"/>
    <property type="gene ID" value="TraesJAG2D03G01306370"/>
</dbReference>
<dbReference type="InterPro" id="IPR032675">
    <property type="entry name" value="LRR_dom_sf"/>
</dbReference>
<dbReference type="Gene3D" id="3.80.10.10">
    <property type="entry name" value="Ribonuclease Inhibitor"/>
    <property type="match status" value="1"/>
</dbReference>
<proteinExistence type="predicted"/>